<comment type="caution">
    <text evidence="2">The sequence shown here is derived from an EMBL/GenBank/DDBJ whole genome shotgun (WGS) entry which is preliminary data.</text>
</comment>
<dbReference type="GO" id="GO:0031931">
    <property type="term" value="C:TORC1 complex"/>
    <property type="evidence" value="ECO:0007669"/>
    <property type="project" value="InterPro"/>
</dbReference>
<evidence type="ECO:0000313" key="2">
    <source>
        <dbReference type="EMBL" id="OUT22959.1"/>
    </source>
</evidence>
<feature type="compositionally biased region" description="Low complexity" evidence="1">
    <location>
        <begin position="791"/>
        <end position="805"/>
    </location>
</feature>
<name>A0A1Z8JQW0_PICKU</name>
<feature type="region of interest" description="Disordered" evidence="1">
    <location>
        <begin position="1"/>
        <end position="46"/>
    </location>
</feature>
<feature type="compositionally biased region" description="Basic and acidic residues" evidence="1">
    <location>
        <begin position="285"/>
        <end position="305"/>
    </location>
</feature>
<dbReference type="VEuPathDB" id="FungiDB:C5L36_0A00700"/>
<feature type="region of interest" description="Disordered" evidence="1">
    <location>
        <begin position="142"/>
        <end position="228"/>
    </location>
</feature>
<dbReference type="EMBL" id="NHMM01000002">
    <property type="protein sequence ID" value="OUT22959.1"/>
    <property type="molecule type" value="Genomic_DNA"/>
</dbReference>
<dbReference type="AlphaFoldDB" id="A0A1Z8JQW0"/>
<protein>
    <submittedName>
        <fullName evidence="2">Uncharacterized protein</fullName>
    </submittedName>
</protein>
<feature type="compositionally biased region" description="Basic and acidic residues" evidence="1">
    <location>
        <begin position="390"/>
        <end position="399"/>
    </location>
</feature>
<feature type="compositionally biased region" description="Basic and acidic residues" evidence="1">
    <location>
        <begin position="544"/>
        <end position="557"/>
    </location>
</feature>
<proteinExistence type="predicted"/>
<feature type="region of interest" description="Disordered" evidence="1">
    <location>
        <begin position="357"/>
        <end position="431"/>
    </location>
</feature>
<feature type="compositionally biased region" description="Polar residues" evidence="1">
    <location>
        <begin position="517"/>
        <end position="541"/>
    </location>
</feature>
<feature type="compositionally biased region" description="Polar residues" evidence="1">
    <location>
        <begin position="357"/>
        <end position="389"/>
    </location>
</feature>
<accession>A0A1Z8JQW0</accession>
<evidence type="ECO:0000313" key="3">
    <source>
        <dbReference type="Proteomes" id="UP000195871"/>
    </source>
</evidence>
<feature type="compositionally biased region" description="Basic and acidic residues" evidence="1">
    <location>
        <begin position="142"/>
        <end position="167"/>
    </location>
</feature>
<feature type="compositionally biased region" description="Polar residues" evidence="1">
    <location>
        <begin position="459"/>
        <end position="479"/>
    </location>
</feature>
<feature type="compositionally biased region" description="Basic and acidic residues" evidence="1">
    <location>
        <begin position="499"/>
        <end position="508"/>
    </location>
</feature>
<reference evidence="2 3" key="1">
    <citation type="submission" date="2017-05" db="EMBL/GenBank/DDBJ databases">
        <title>The Genome Sequence of Candida krusei Ckrusei653.</title>
        <authorList>
            <person name="Cuomo C."/>
            <person name="Forche A."/>
            <person name="Young S."/>
            <person name="Abouelleil A."/>
            <person name="Cao P."/>
            <person name="Chapman S."/>
            <person name="Cusick C."/>
            <person name="Shea T."/>
            <person name="Nusbaum C."/>
            <person name="Birren B."/>
        </authorList>
    </citation>
    <scope>NUCLEOTIDE SEQUENCE [LARGE SCALE GENOMIC DNA]</scope>
    <source>
        <strain evidence="2 3">Ckrusei653</strain>
    </source>
</reference>
<feature type="region of interest" description="Disordered" evidence="1">
    <location>
        <begin position="459"/>
        <end position="557"/>
    </location>
</feature>
<dbReference type="InterPro" id="IPR018857">
    <property type="entry name" value="TORC1_cplx_su_TCO89"/>
</dbReference>
<feature type="compositionally biased region" description="Polar residues" evidence="1">
    <location>
        <begin position="407"/>
        <end position="431"/>
    </location>
</feature>
<feature type="region of interest" description="Disordered" evidence="1">
    <location>
        <begin position="285"/>
        <end position="316"/>
    </location>
</feature>
<gene>
    <name evidence="2" type="ORF">CAS74_001260</name>
</gene>
<organism evidence="2 3">
    <name type="scientific">Pichia kudriavzevii</name>
    <name type="common">Yeast</name>
    <name type="synonym">Issatchenkia orientalis</name>
    <dbReference type="NCBI Taxonomy" id="4909"/>
    <lineage>
        <taxon>Eukaryota</taxon>
        <taxon>Fungi</taxon>
        <taxon>Dikarya</taxon>
        <taxon>Ascomycota</taxon>
        <taxon>Saccharomycotina</taxon>
        <taxon>Pichiomycetes</taxon>
        <taxon>Pichiales</taxon>
        <taxon>Pichiaceae</taxon>
        <taxon>Pichia</taxon>
    </lineage>
</organism>
<feature type="compositionally biased region" description="Basic and acidic residues" evidence="1">
    <location>
        <begin position="208"/>
        <end position="228"/>
    </location>
</feature>
<evidence type="ECO:0000256" key="1">
    <source>
        <dbReference type="SAM" id="MobiDB-lite"/>
    </source>
</evidence>
<feature type="region of interest" description="Disordered" evidence="1">
    <location>
        <begin position="778"/>
        <end position="828"/>
    </location>
</feature>
<feature type="compositionally biased region" description="Polar residues" evidence="1">
    <location>
        <begin position="27"/>
        <end position="46"/>
    </location>
</feature>
<dbReference type="GO" id="GO:0031929">
    <property type="term" value="P:TOR signaling"/>
    <property type="evidence" value="ECO:0007669"/>
    <property type="project" value="InterPro"/>
</dbReference>
<dbReference type="Pfam" id="PF10452">
    <property type="entry name" value="TCO89"/>
    <property type="match status" value="1"/>
</dbReference>
<sequence length="828" mass="92637">MPQKVEDSLSFSNDSPSPLPRRKKNKQFTVVNSKKSVPRLPQSNIKPHTKLLRNRSVDLLSEFMRDDKKKPSLTRTRSLEPAAIHLRHSPIPPHIENSITPMKETHGSNVGTLLGSTMKTEEGTKPTDDLALQTPAETALEGKRVSEAKEDMTHKCFSDKKESETEHSNSINSSLIEGDDTSAPTRIISGGGKEDFEQVNQRNFTSEDNDKKKSDRIGSVKDDVNDESVIAREDPINGTDCSNLEKAISSEEKGKLGNQQNDAESIHNVGSCTQNMETENNIVKTDDETSSKIRDDELIRNHEKSSPNSSRRHTGELHNEVSSIYLRDLKTKNNSLVSLKNFKLNTLLSQSTGQEHQIQASSSTTQVVVNTDPNNTGTGELLNCNGTSKQNHDVAENFKDTPFPDSTLRQHGSTSKTDTIGTSFSNKSDSSNITNPDSLIFRQSGLTLYNMNNEKMQTTNDTRQFNPSSMVRNVSQPSLHRQESYLSFRVPSKNTNSTDKNKRVESNHQRVGRLEQPTPQKNHAQLKQAILNTNSKTSLLSEQAMRDEKIDEDSSRDKNNDAKIVEIDLSSYLSSQEPEVETRTQQKLWLQRENVASLNVSEEGADQITSKIVNQTTRFQYEKISREFLHIRRHTNPTLDALKRINENQSPKKRLSIDAKSNDLLSKSVAKSMTTGYITKNASLSKSLGLSLKDSNTADDGYTGDLDSFNVLLKTMWKANCADFSEEIPSSNGKAANPSFESQNNVLSSRYGYQPSNTSSSALFSRGNTTPFGTNARISFGTSSKNRHVTNNHVNNNNHGVHTQTQPTTRFQQHQEQHRQNKQHLRLR</sequence>
<dbReference type="Proteomes" id="UP000195871">
    <property type="component" value="Unassembled WGS sequence"/>
</dbReference>